<evidence type="ECO:0000259" key="4">
    <source>
        <dbReference type="Pfam" id="PF22799"/>
    </source>
</evidence>
<name>A0ABR3CW01_9PEZI</name>
<dbReference type="InterPro" id="IPR018620">
    <property type="entry name" value="Ubiquitin3-bd_protein_But2_C"/>
</dbReference>
<comment type="caution">
    <text evidence="5">The sequence shown here is derived from an EMBL/GenBank/DDBJ whole genome shotgun (WGS) entry which is preliminary data.</text>
</comment>
<feature type="compositionally biased region" description="Low complexity" evidence="1">
    <location>
        <begin position="180"/>
        <end position="190"/>
    </location>
</feature>
<evidence type="ECO:0000256" key="2">
    <source>
        <dbReference type="SAM" id="SignalP"/>
    </source>
</evidence>
<sequence>MKYALSPLAVALGASAAVLKRSDCCFQLTASGGASGSVGQLNDGQNRVGGDYSPATYCLNNGAITDKNGRGCILTPPTTQFQCDEGASPTPGFSIGENGEVTYNGSTKFYACPAADGEYNIYTKEVENQDKCVEITLSTEGGKCASGGGGGQPSTPAASTPVASTPVPVTPSSAPPAPSTPVASQPPAVSTPEGVTSTLTQYTTECPTPESSAPPAPSTPAPVSPPPVESSPAAGPTPSNTQPSPESPPATTLQSATTPAGTPPSTPSSGSGSACPTDLAGDYQYPHLIVPVNASTPSQSFGTQYFGEVGTSPKVCSLFNFDIPDSYAGSTCSAVFLLPQKEELETSNYTLTPASGGKVTFEELAKPADQTTSWDSVPEKKQDLGSYDIAAGTRFVVATGECAAGQTVAYEMCAEGGDLSFEWFQDWNPSPIGLFVRKC</sequence>
<dbReference type="PANTHER" id="PTHR39613:SF1">
    <property type="entry name" value="ANCHORED CELL WALL PROTEIN, PUTATIVE (AFU_ORTHOLOGUE AFUA_4G08960)-RELATED"/>
    <property type="match status" value="1"/>
</dbReference>
<dbReference type="PANTHER" id="PTHR39613">
    <property type="entry name" value="ANCHORED CELL WALL PROTEIN, PUTATIVE (AFU_ORTHOLOGUE AFUA_4G08960)-RELATED"/>
    <property type="match status" value="1"/>
</dbReference>
<dbReference type="InterPro" id="IPR054508">
    <property type="entry name" value="PIR1-like_C"/>
</dbReference>
<reference evidence="5 6" key="1">
    <citation type="submission" date="2024-02" db="EMBL/GenBank/DDBJ databases">
        <title>De novo assembly and annotation of 12 fungi associated with fruit tree decline syndrome in Ontario, Canada.</title>
        <authorList>
            <person name="Sulman M."/>
            <person name="Ellouze W."/>
            <person name="Ilyukhin E."/>
        </authorList>
    </citation>
    <scope>NUCLEOTIDE SEQUENCE [LARGE SCALE GENOMIC DNA]</scope>
    <source>
        <strain evidence="5 6">FDS-637</strain>
    </source>
</reference>
<organism evidence="5 6">
    <name type="scientific">Diplodia seriata</name>
    <dbReference type="NCBI Taxonomy" id="420778"/>
    <lineage>
        <taxon>Eukaryota</taxon>
        <taxon>Fungi</taxon>
        <taxon>Dikarya</taxon>
        <taxon>Ascomycota</taxon>
        <taxon>Pezizomycotina</taxon>
        <taxon>Dothideomycetes</taxon>
        <taxon>Dothideomycetes incertae sedis</taxon>
        <taxon>Botryosphaeriales</taxon>
        <taxon>Botryosphaeriaceae</taxon>
        <taxon>Diplodia</taxon>
    </lineage>
</organism>
<feature type="signal peptide" evidence="2">
    <location>
        <begin position="1"/>
        <end position="16"/>
    </location>
</feature>
<feature type="compositionally biased region" description="Polar residues" evidence="1">
    <location>
        <begin position="193"/>
        <end position="206"/>
    </location>
</feature>
<dbReference type="Pfam" id="PF09792">
    <property type="entry name" value="But2"/>
    <property type="match status" value="1"/>
</dbReference>
<evidence type="ECO:0000313" key="5">
    <source>
        <dbReference type="EMBL" id="KAL0264724.1"/>
    </source>
</evidence>
<proteinExistence type="predicted"/>
<keyword evidence="6" id="KW-1185">Reference proteome</keyword>
<dbReference type="RefSeq" id="XP_066637464.1">
    <property type="nucleotide sequence ID" value="XM_066772185.1"/>
</dbReference>
<gene>
    <name evidence="5" type="ORF">SLS55_000675</name>
</gene>
<feature type="compositionally biased region" description="Pro residues" evidence="1">
    <location>
        <begin position="212"/>
        <end position="229"/>
    </location>
</feature>
<feature type="compositionally biased region" description="Low complexity" evidence="1">
    <location>
        <begin position="153"/>
        <end position="172"/>
    </location>
</feature>
<feature type="region of interest" description="Disordered" evidence="1">
    <location>
        <begin position="143"/>
        <end position="278"/>
    </location>
</feature>
<keyword evidence="2" id="KW-0732">Signal</keyword>
<dbReference type="Proteomes" id="UP001430584">
    <property type="component" value="Unassembled WGS sequence"/>
</dbReference>
<feature type="chain" id="PRO_5046420848" description="Ubiquitin 3 binding protein But2 C-terminal domain-containing protein" evidence="2">
    <location>
        <begin position="17"/>
        <end position="439"/>
    </location>
</feature>
<evidence type="ECO:0000259" key="3">
    <source>
        <dbReference type="Pfam" id="PF09792"/>
    </source>
</evidence>
<evidence type="ECO:0000313" key="6">
    <source>
        <dbReference type="Proteomes" id="UP001430584"/>
    </source>
</evidence>
<feature type="domain" description="Ubiquitin 3 binding protein But2 C-terminal" evidence="3">
    <location>
        <begin position="284"/>
        <end position="429"/>
    </location>
</feature>
<feature type="domain" description="Cell wall mannoprotein PIR1-like C-terminal" evidence="4">
    <location>
        <begin position="62"/>
        <end position="135"/>
    </location>
</feature>
<dbReference type="Pfam" id="PF22799">
    <property type="entry name" value="PIR1-like_C"/>
    <property type="match status" value="1"/>
</dbReference>
<evidence type="ECO:0008006" key="7">
    <source>
        <dbReference type="Google" id="ProtNLM"/>
    </source>
</evidence>
<accession>A0ABR3CW01</accession>
<dbReference type="EMBL" id="JAJVCZ030000001">
    <property type="protein sequence ID" value="KAL0264724.1"/>
    <property type="molecule type" value="Genomic_DNA"/>
</dbReference>
<protein>
    <recommendedName>
        <fullName evidence="7">Ubiquitin 3 binding protein But2 C-terminal domain-containing protein</fullName>
    </recommendedName>
</protein>
<feature type="compositionally biased region" description="Polar residues" evidence="1">
    <location>
        <begin position="237"/>
        <end position="254"/>
    </location>
</feature>
<feature type="compositionally biased region" description="Low complexity" evidence="1">
    <location>
        <begin position="267"/>
        <end position="277"/>
    </location>
</feature>
<evidence type="ECO:0000256" key="1">
    <source>
        <dbReference type="SAM" id="MobiDB-lite"/>
    </source>
</evidence>
<dbReference type="GeneID" id="92004760"/>